<evidence type="ECO:0000256" key="1">
    <source>
        <dbReference type="ARBA" id="ARBA00022505"/>
    </source>
</evidence>
<dbReference type="EC" id="1.2.7.4" evidence="4"/>
<feature type="domain" description="Aldehyde oxidase/xanthine dehydrogenase a/b hammerhead" evidence="3">
    <location>
        <begin position="32"/>
        <end position="146"/>
    </location>
</feature>
<gene>
    <name evidence="4" type="ORF">BJY20_000663</name>
</gene>
<dbReference type="GO" id="GO:0043885">
    <property type="term" value="F:anaerobic carbon-monoxide dehydrogenase activity"/>
    <property type="evidence" value="ECO:0007669"/>
    <property type="project" value="UniProtKB-EC"/>
</dbReference>
<dbReference type="InterPro" id="IPR046867">
    <property type="entry name" value="AldOxase/xan_DH_MoCoBD2"/>
</dbReference>
<dbReference type="RefSeq" id="WP_185990231.1">
    <property type="nucleotide sequence ID" value="NZ_JACCAE010000001.1"/>
</dbReference>
<dbReference type="PANTHER" id="PTHR11908:SF132">
    <property type="entry name" value="ALDEHYDE OXIDASE 1-RELATED"/>
    <property type="match status" value="1"/>
</dbReference>
<keyword evidence="1" id="KW-0500">Molybdenum</keyword>
<dbReference type="InterPro" id="IPR000674">
    <property type="entry name" value="Ald_Oxase/Xan_DH_a/b"/>
</dbReference>
<organism evidence="4 5">
    <name type="scientific">Janibacter cremeus</name>
    <dbReference type="NCBI Taxonomy" id="1285192"/>
    <lineage>
        <taxon>Bacteria</taxon>
        <taxon>Bacillati</taxon>
        <taxon>Actinomycetota</taxon>
        <taxon>Actinomycetes</taxon>
        <taxon>Micrococcales</taxon>
        <taxon>Intrasporangiaceae</taxon>
        <taxon>Janibacter</taxon>
    </lineage>
</organism>
<evidence type="ECO:0000259" key="3">
    <source>
        <dbReference type="SMART" id="SM01008"/>
    </source>
</evidence>
<dbReference type="InterPro" id="IPR037165">
    <property type="entry name" value="AldOxase/xan_DH_Mopterin-bd_sf"/>
</dbReference>
<name>A0A852VUP1_9MICO</name>
<dbReference type="Pfam" id="PF20256">
    <property type="entry name" value="MoCoBD_2"/>
    <property type="match status" value="1"/>
</dbReference>
<dbReference type="InterPro" id="IPR008274">
    <property type="entry name" value="AldOxase/xan_DH_MoCoBD1"/>
</dbReference>
<dbReference type="SMART" id="SM01008">
    <property type="entry name" value="Ald_Xan_dh_C"/>
    <property type="match status" value="1"/>
</dbReference>
<sequence>MTTTSDPTVAEDEQRPEIGRARLRREDERALTGRTRWTDDMTLPGMVHLSVLRSPVAHATITSLDTAEAARAHGVVGVWTGEDLPEQGAMPTAWTVSDDMKTPPYFPLSVGAVKHVGDIVAVVAATSKEAAEDALELIDVDYDELPVVVDPLAAKQEGSPLVHPDLGTNVCATWGLDSVTLGTGGDAAAVIREAESDPDQVVVRRTLRQNRITPAYIEPRSIVVDPNAEQVTMWSATQVPHIVRILMSMTQPIAEHELRVVAPDVGGGFGGKLQFTREEALVLLVARRLRLPCKYTETRSESMQSSHHARDQVQELTLAAKRDGTITALDVDLTADMGAYLGILTAGIPLLGGFMFNGIYRVPAYSFHCTDVFTNKTMTDAYRGAGKPEATFGIERMMDELAVELDLDPIEVRRRNWIRAEEFPYATAAGLTYDSGNYDQATDKALAMFRYDELRAEQQRRREAKDPVQLGIGVCTFVELSGLAPSRVLGGLNYGSGGWEHSTVRMLPTGKVEVVVGTTSHGQGHATAFSQIVADELGIPFDDIILISGDTASSHKGMDTYGSRSLVVGGMAIVGAARKVVEKARPIAAHLLEASADDLEFVGGKFSVKGTTSGVTIQEIMLSTWLAHDLPDGLEPNLDADFTFDPENFSYPTGTHLAAVEVDTQTGRVRVRDYVCVQDVGVIVNPMIVDGQVHGGLTQGIAQALYEEIQYSDEGQLTSGTLADYLVPAAPDVLRYRTDTTVTEATTNTLGVKAVGETGTTAAPPAIVNGVLDALRPLGVTDITMPCTPLKVWTAIHEASARATEGQVTA</sequence>
<accession>A0A852VUP1</accession>
<evidence type="ECO:0000256" key="2">
    <source>
        <dbReference type="ARBA" id="ARBA00023002"/>
    </source>
</evidence>
<dbReference type="Gene3D" id="3.90.1170.50">
    <property type="entry name" value="Aldehyde oxidase/xanthine dehydrogenase, a/b hammerhead"/>
    <property type="match status" value="1"/>
</dbReference>
<dbReference type="InterPro" id="IPR016208">
    <property type="entry name" value="Ald_Oxase/xanthine_DH-like"/>
</dbReference>
<dbReference type="Proteomes" id="UP000554054">
    <property type="component" value="Unassembled WGS sequence"/>
</dbReference>
<evidence type="ECO:0000313" key="4">
    <source>
        <dbReference type="EMBL" id="NYF97271.1"/>
    </source>
</evidence>
<protein>
    <submittedName>
        <fullName evidence="4">Carbon-monoxide dehydrogenase large subunit</fullName>
        <ecNumber evidence="4">1.2.7.4</ecNumber>
    </submittedName>
</protein>
<dbReference type="Gene3D" id="3.30.365.10">
    <property type="entry name" value="Aldehyde oxidase/xanthine dehydrogenase, molybdopterin binding domain"/>
    <property type="match status" value="4"/>
</dbReference>
<dbReference type="PANTHER" id="PTHR11908">
    <property type="entry name" value="XANTHINE DEHYDROGENASE"/>
    <property type="match status" value="1"/>
</dbReference>
<evidence type="ECO:0000313" key="5">
    <source>
        <dbReference type="Proteomes" id="UP000554054"/>
    </source>
</evidence>
<dbReference type="GO" id="GO:0005506">
    <property type="term" value="F:iron ion binding"/>
    <property type="evidence" value="ECO:0007669"/>
    <property type="project" value="InterPro"/>
</dbReference>
<dbReference type="AlphaFoldDB" id="A0A852VUP1"/>
<dbReference type="Pfam" id="PF01315">
    <property type="entry name" value="Ald_Xan_dh_C"/>
    <property type="match status" value="1"/>
</dbReference>
<reference evidence="4 5" key="1">
    <citation type="submission" date="2020-07" db="EMBL/GenBank/DDBJ databases">
        <title>Sequencing the genomes of 1000 actinobacteria strains.</title>
        <authorList>
            <person name="Klenk H.-P."/>
        </authorList>
    </citation>
    <scope>NUCLEOTIDE SEQUENCE [LARGE SCALE GENOMIC DNA]</scope>
    <source>
        <strain evidence="4 5">DSM 26154</strain>
    </source>
</reference>
<dbReference type="SUPFAM" id="SSF54665">
    <property type="entry name" value="CO dehydrogenase molybdoprotein N-domain-like"/>
    <property type="match status" value="1"/>
</dbReference>
<dbReference type="Pfam" id="PF02738">
    <property type="entry name" value="MoCoBD_1"/>
    <property type="match status" value="1"/>
</dbReference>
<dbReference type="SUPFAM" id="SSF56003">
    <property type="entry name" value="Molybdenum cofactor-binding domain"/>
    <property type="match status" value="1"/>
</dbReference>
<comment type="caution">
    <text evidence="4">The sequence shown here is derived from an EMBL/GenBank/DDBJ whole genome shotgun (WGS) entry which is preliminary data.</text>
</comment>
<dbReference type="InterPro" id="IPR036856">
    <property type="entry name" value="Ald_Oxase/Xan_DH_a/b_sf"/>
</dbReference>
<dbReference type="EMBL" id="JACCAE010000001">
    <property type="protein sequence ID" value="NYF97271.1"/>
    <property type="molecule type" value="Genomic_DNA"/>
</dbReference>
<keyword evidence="2 4" id="KW-0560">Oxidoreductase</keyword>
<keyword evidence="5" id="KW-1185">Reference proteome</keyword>
<proteinExistence type="predicted"/>